<keyword evidence="2" id="KW-1185">Reference proteome</keyword>
<dbReference type="AlphaFoldDB" id="A0AAQ3N9A6"/>
<protein>
    <submittedName>
        <fullName evidence="1">Uncharacterized protein</fullName>
    </submittedName>
</protein>
<sequence>MQYRRNAESKRDLKQRIVVRMNESSVHGFIGPSTGDMSILANIGSYHRLSVVVKPVYTAEAEGRVEIPGEFAGAEGAGQIQLPLVAVVNGSPNPSAFEVLENASEEAVHPLLLLVLATRPVANVQDIVAELPSEKLAPLLPAQATAPRRQVRPRRPRHLPLLARAIRNDARAHRLRQPRRLRLRRHVERVVV</sequence>
<evidence type="ECO:0000313" key="1">
    <source>
        <dbReference type="EMBL" id="WVZ04626.1"/>
    </source>
</evidence>
<evidence type="ECO:0000313" key="2">
    <source>
        <dbReference type="Proteomes" id="UP001374535"/>
    </source>
</evidence>
<gene>
    <name evidence="1" type="ORF">V8G54_017972</name>
</gene>
<reference evidence="1 2" key="1">
    <citation type="journal article" date="2023" name="Life. Sci Alliance">
        <title>Evolutionary insights into 3D genome organization and epigenetic landscape of Vigna mungo.</title>
        <authorList>
            <person name="Junaid A."/>
            <person name="Singh B."/>
            <person name="Bhatia S."/>
        </authorList>
    </citation>
    <scope>NUCLEOTIDE SEQUENCE [LARGE SCALE GENOMIC DNA]</scope>
    <source>
        <strain evidence="1">Urdbean</strain>
    </source>
</reference>
<dbReference type="EMBL" id="CP144695">
    <property type="protein sequence ID" value="WVZ04626.1"/>
    <property type="molecule type" value="Genomic_DNA"/>
</dbReference>
<dbReference type="Proteomes" id="UP001374535">
    <property type="component" value="Chromosome 6"/>
</dbReference>
<name>A0AAQ3N9A6_VIGMU</name>
<accession>A0AAQ3N9A6</accession>
<proteinExistence type="predicted"/>
<organism evidence="1 2">
    <name type="scientific">Vigna mungo</name>
    <name type="common">Black gram</name>
    <name type="synonym">Phaseolus mungo</name>
    <dbReference type="NCBI Taxonomy" id="3915"/>
    <lineage>
        <taxon>Eukaryota</taxon>
        <taxon>Viridiplantae</taxon>
        <taxon>Streptophyta</taxon>
        <taxon>Embryophyta</taxon>
        <taxon>Tracheophyta</taxon>
        <taxon>Spermatophyta</taxon>
        <taxon>Magnoliopsida</taxon>
        <taxon>eudicotyledons</taxon>
        <taxon>Gunneridae</taxon>
        <taxon>Pentapetalae</taxon>
        <taxon>rosids</taxon>
        <taxon>fabids</taxon>
        <taxon>Fabales</taxon>
        <taxon>Fabaceae</taxon>
        <taxon>Papilionoideae</taxon>
        <taxon>50 kb inversion clade</taxon>
        <taxon>NPAAA clade</taxon>
        <taxon>indigoferoid/millettioid clade</taxon>
        <taxon>Phaseoleae</taxon>
        <taxon>Vigna</taxon>
    </lineage>
</organism>